<dbReference type="Pfam" id="PF07561">
    <property type="entry name" value="DUF1540"/>
    <property type="match status" value="1"/>
</dbReference>
<sequence length="70" mass="7920">MPEGIRCMVEECIHHEPGQRCSAPEIEVRTNGNAIVGTSKGTMCHTFRYQNDPQVHTGRYDGESVKHQQH</sequence>
<keyword evidence="3" id="KW-1185">Reference proteome</keyword>
<dbReference type="InterPro" id="IPR011437">
    <property type="entry name" value="DUF1540"/>
</dbReference>
<name>A0A9X7VVP0_9BACL</name>
<feature type="domain" description="DUF1540" evidence="1">
    <location>
        <begin position="5"/>
        <end position="47"/>
    </location>
</feature>
<accession>A0A9X7VVP0</accession>
<reference evidence="2 3" key="1">
    <citation type="submission" date="2021-02" db="EMBL/GenBank/DDBJ databases">
        <title>Alicyclobacillus curvatus sp. nov. and Alicyclobacillus mengziensis sp. nov., two acidophilic bacteria isolated from acid mine drainage.</title>
        <authorList>
            <person name="Huang Y."/>
        </authorList>
    </citation>
    <scope>NUCLEOTIDE SEQUENCE [LARGE SCALE GENOMIC DNA]</scope>
    <source>
        <strain evidence="2 3">S30H14</strain>
    </source>
</reference>
<gene>
    <name evidence="2" type="ORF">JZ786_14670</name>
</gene>
<proteinExistence type="predicted"/>
<dbReference type="Proteomes" id="UP000663505">
    <property type="component" value="Chromosome"/>
</dbReference>
<dbReference type="AlphaFoldDB" id="A0A9X7VVP0"/>
<dbReference type="KEGG" id="afx:JZ786_14670"/>
<dbReference type="EMBL" id="CP071182">
    <property type="protein sequence ID" value="QSO45787.1"/>
    <property type="molecule type" value="Genomic_DNA"/>
</dbReference>
<protein>
    <submittedName>
        <fullName evidence="2">DUF1540 domain-containing protein</fullName>
    </submittedName>
</protein>
<evidence type="ECO:0000313" key="3">
    <source>
        <dbReference type="Proteomes" id="UP000663505"/>
    </source>
</evidence>
<evidence type="ECO:0000313" key="2">
    <source>
        <dbReference type="EMBL" id="QSO45787.1"/>
    </source>
</evidence>
<evidence type="ECO:0000259" key="1">
    <source>
        <dbReference type="Pfam" id="PF07561"/>
    </source>
</evidence>
<dbReference type="RefSeq" id="WP_206655160.1">
    <property type="nucleotide sequence ID" value="NZ_CP071182.1"/>
</dbReference>
<organism evidence="2 3">
    <name type="scientific">Alicyclobacillus mengziensis</name>
    <dbReference type="NCBI Taxonomy" id="2931921"/>
    <lineage>
        <taxon>Bacteria</taxon>
        <taxon>Bacillati</taxon>
        <taxon>Bacillota</taxon>
        <taxon>Bacilli</taxon>
        <taxon>Bacillales</taxon>
        <taxon>Alicyclobacillaceae</taxon>
        <taxon>Alicyclobacillus</taxon>
    </lineage>
</organism>